<reference evidence="2 3" key="1">
    <citation type="journal article" date="2011" name="Science">
        <title>The ecoresponsive genome of Daphnia pulex.</title>
        <authorList>
            <person name="Colbourne J.K."/>
            <person name="Pfrender M.E."/>
            <person name="Gilbert D."/>
            <person name="Thomas W.K."/>
            <person name="Tucker A."/>
            <person name="Oakley T.H."/>
            <person name="Tokishita S."/>
            <person name="Aerts A."/>
            <person name="Arnold G.J."/>
            <person name="Basu M.K."/>
            <person name="Bauer D.J."/>
            <person name="Caceres C.E."/>
            <person name="Carmel L."/>
            <person name="Casola C."/>
            <person name="Choi J.H."/>
            <person name="Detter J.C."/>
            <person name="Dong Q."/>
            <person name="Dusheyko S."/>
            <person name="Eads B.D."/>
            <person name="Frohlich T."/>
            <person name="Geiler-Samerotte K.A."/>
            <person name="Gerlach D."/>
            <person name="Hatcher P."/>
            <person name="Jogdeo S."/>
            <person name="Krijgsveld J."/>
            <person name="Kriventseva E.V."/>
            <person name="Kultz D."/>
            <person name="Laforsch C."/>
            <person name="Lindquist E."/>
            <person name="Lopez J."/>
            <person name="Manak J.R."/>
            <person name="Muller J."/>
            <person name="Pangilinan J."/>
            <person name="Patwardhan R.P."/>
            <person name="Pitluck S."/>
            <person name="Pritham E.J."/>
            <person name="Rechtsteiner A."/>
            <person name="Rho M."/>
            <person name="Rogozin I.B."/>
            <person name="Sakarya O."/>
            <person name="Salamov A."/>
            <person name="Schaack S."/>
            <person name="Shapiro H."/>
            <person name="Shiga Y."/>
            <person name="Skalitzky C."/>
            <person name="Smith Z."/>
            <person name="Souvorov A."/>
            <person name="Sung W."/>
            <person name="Tang Z."/>
            <person name="Tsuchiya D."/>
            <person name="Tu H."/>
            <person name="Vos H."/>
            <person name="Wang M."/>
            <person name="Wolf Y.I."/>
            <person name="Yamagata H."/>
            <person name="Yamada T."/>
            <person name="Ye Y."/>
            <person name="Shaw J.R."/>
            <person name="Andrews J."/>
            <person name="Crease T.J."/>
            <person name="Tang H."/>
            <person name="Lucas S.M."/>
            <person name="Robertson H.M."/>
            <person name="Bork P."/>
            <person name="Koonin E.V."/>
            <person name="Zdobnov E.M."/>
            <person name="Grigoriev I.V."/>
            <person name="Lynch M."/>
            <person name="Boore J.L."/>
        </authorList>
    </citation>
    <scope>NUCLEOTIDE SEQUENCE [LARGE SCALE GENOMIC DNA]</scope>
</reference>
<organism evidence="2 3">
    <name type="scientific">Daphnia pulex</name>
    <name type="common">Water flea</name>
    <dbReference type="NCBI Taxonomy" id="6669"/>
    <lineage>
        <taxon>Eukaryota</taxon>
        <taxon>Metazoa</taxon>
        <taxon>Ecdysozoa</taxon>
        <taxon>Arthropoda</taxon>
        <taxon>Crustacea</taxon>
        <taxon>Branchiopoda</taxon>
        <taxon>Diplostraca</taxon>
        <taxon>Cladocera</taxon>
        <taxon>Anomopoda</taxon>
        <taxon>Daphniidae</taxon>
        <taxon>Daphnia</taxon>
    </lineage>
</organism>
<evidence type="ECO:0000313" key="2">
    <source>
        <dbReference type="EMBL" id="EFX77932.1"/>
    </source>
</evidence>
<feature type="domain" description="Par3/HAL N-terminal" evidence="1">
    <location>
        <begin position="155"/>
        <end position="199"/>
    </location>
</feature>
<proteinExistence type="predicted"/>
<keyword evidence="3" id="KW-1185">Reference proteome</keyword>
<gene>
    <name evidence="2" type="ORF">DAPPUDRAFT_105546</name>
</gene>
<dbReference type="Proteomes" id="UP000000305">
    <property type="component" value="Unassembled WGS sequence"/>
</dbReference>
<evidence type="ECO:0000313" key="3">
    <source>
        <dbReference type="Proteomes" id="UP000000305"/>
    </source>
</evidence>
<dbReference type="Pfam" id="PF12053">
    <property type="entry name" value="Par3_HAL_N_term"/>
    <property type="match status" value="1"/>
</dbReference>
<dbReference type="InParanoid" id="E9GR20"/>
<accession>E9GR20</accession>
<dbReference type="AlphaFoldDB" id="E9GR20"/>
<protein>
    <recommendedName>
        <fullName evidence="1">Par3/HAL N-terminal domain-containing protein</fullName>
    </recommendedName>
</protein>
<dbReference type="KEGG" id="dpx:DAPPUDRAFT_105546"/>
<evidence type="ECO:0000259" key="1">
    <source>
        <dbReference type="Pfam" id="PF12053"/>
    </source>
</evidence>
<sequence>MAELRLMIKSYKAQCANENLDLSKEFHQLYVIKYEVDEGKAEAVQQELKGVKEQIDLICMKRNVIMERGIKLRTLELDTATIYRSDIHIQQCCKELLIVNSVMATNKEPRCHCYSGDCSGRRCSCVKSNRDCSSSCACLKTKCIYKVKKEAVGFRVTVVIRSDRVMVPCGDGQILLSEVITRQKVLTKRYTTMLQYQGHWAIGESKFSSSTSVALPSSESSFRSRSCQSHCSTFSDPPFFRSYPRSRITFDIPSGKTTVSPQ</sequence>
<dbReference type="EMBL" id="GL732559">
    <property type="protein sequence ID" value="EFX77932.1"/>
    <property type="molecule type" value="Genomic_DNA"/>
</dbReference>
<dbReference type="HOGENOM" id="CLU_1062691_0_0_1"/>
<dbReference type="InterPro" id="IPR021922">
    <property type="entry name" value="Par3/HAL_N"/>
</dbReference>
<name>E9GR20_DAPPU</name>